<feature type="compositionally biased region" description="Low complexity" evidence="6">
    <location>
        <begin position="485"/>
        <end position="501"/>
    </location>
</feature>
<evidence type="ECO:0000256" key="2">
    <source>
        <dbReference type="ARBA" id="ARBA00023015"/>
    </source>
</evidence>
<dbReference type="Gene3D" id="1.10.1740.10">
    <property type="match status" value="1"/>
</dbReference>
<dbReference type="Pfam" id="PF13490">
    <property type="entry name" value="zf-HC2"/>
    <property type="match status" value="1"/>
</dbReference>
<dbReference type="InterPro" id="IPR013249">
    <property type="entry name" value="RNA_pol_sigma70_r4_t2"/>
</dbReference>
<feature type="compositionally biased region" description="Low complexity" evidence="6">
    <location>
        <begin position="11"/>
        <end position="22"/>
    </location>
</feature>
<keyword evidence="3" id="KW-0731">Sigma factor</keyword>
<feature type="region of interest" description="Disordered" evidence="6">
    <location>
        <begin position="328"/>
        <end position="429"/>
    </location>
</feature>
<dbReference type="InterPro" id="IPR039425">
    <property type="entry name" value="RNA_pol_sigma-70-like"/>
</dbReference>
<dbReference type="RefSeq" id="WP_170185586.1">
    <property type="nucleotide sequence ID" value="NZ_BAAAPR010000002.1"/>
</dbReference>
<dbReference type="InterPro" id="IPR007627">
    <property type="entry name" value="RNA_pol_sigma70_r2"/>
</dbReference>
<protein>
    <submittedName>
        <fullName evidence="10">RNA polymerase sigma factor (Sigma-70 family)</fullName>
    </submittedName>
</protein>
<dbReference type="InterPro" id="IPR014284">
    <property type="entry name" value="RNA_pol_sigma-70_dom"/>
</dbReference>
<feature type="compositionally biased region" description="Low complexity" evidence="6">
    <location>
        <begin position="339"/>
        <end position="368"/>
    </location>
</feature>
<evidence type="ECO:0000259" key="8">
    <source>
        <dbReference type="Pfam" id="PF08281"/>
    </source>
</evidence>
<sequence length="588" mass="58771">MAEQQQVEPALPVDQPVDLPVDPPVDLRVEPDLDSELLALARTDGPAAEAAVAQLWVRHLPAVRRLARAVAGSVDPHEVDDLVSESFARVLAALRAGGGPRSALRPYWVSTLRRVAIDASRRRRPVLGADGAAPEPEPQPSAEHVVAEQEEAVAARRAWASLPEDSRVLLWELVVEGRSPAEVAPLLGVSANAVSSRGTRARERLREAFLSHRLGEPRTPACRVVRPLLGSFAREGLALRDRVRVETHLSGCLLCREAVAEARSTALLLRRALLPGALLPGLVPAALTGGGAGVGAGVGASGALGGAGVVGPAVAAVAAGLLAVSAGAPSSDVPHPSHRSAPPAAAGGAAARVADPVGAPGAGEASAPGAGGVTTPGRSWVRVPPGTRSVGVVVGSTGSGSTGGGVGRWHDASTRLPDLPTTGVGWGRGGVRAVDVAYGGSGWSTVGSDGDHGLAGPQDVGVPDEGSADERPPHGPGGSGPGSPGSPESPWSPGSPGRGRPALTAGTVSTPVPAAAPGHSAVAKGPTPPRPQPGHPERPGHPEHLEHPEHPEHPGPPAHAAPHPGTGGGPGHGPADPPGHGAPPGHHG</sequence>
<gene>
    <name evidence="10" type="ORF">FB458_1288</name>
</gene>
<reference evidence="10 11" key="1">
    <citation type="submission" date="2019-06" db="EMBL/GenBank/DDBJ databases">
        <title>Sequencing the genomes of 1000 actinobacteria strains.</title>
        <authorList>
            <person name="Klenk H.-P."/>
        </authorList>
    </citation>
    <scope>NUCLEOTIDE SEQUENCE [LARGE SCALE GENOMIC DNA]</scope>
    <source>
        <strain evidence="10 11">DSM 18607</strain>
    </source>
</reference>
<keyword evidence="11" id="KW-1185">Reference proteome</keyword>
<name>A0A542DZ45_9MICO</name>
<dbReference type="SUPFAM" id="SSF88659">
    <property type="entry name" value="Sigma3 and sigma4 domains of RNA polymerase sigma factors"/>
    <property type="match status" value="1"/>
</dbReference>
<organism evidence="10 11">
    <name type="scientific">Lapillicoccus jejuensis</name>
    <dbReference type="NCBI Taxonomy" id="402171"/>
    <lineage>
        <taxon>Bacteria</taxon>
        <taxon>Bacillati</taxon>
        <taxon>Actinomycetota</taxon>
        <taxon>Actinomycetes</taxon>
        <taxon>Micrococcales</taxon>
        <taxon>Intrasporangiaceae</taxon>
        <taxon>Lapillicoccus</taxon>
    </lineage>
</organism>
<accession>A0A542DZ45</accession>
<dbReference type="GO" id="GO:0016987">
    <property type="term" value="F:sigma factor activity"/>
    <property type="evidence" value="ECO:0007669"/>
    <property type="project" value="UniProtKB-KW"/>
</dbReference>
<evidence type="ECO:0000259" key="7">
    <source>
        <dbReference type="Pfam" id="PF04542"/>
    </source>
</evidence>
<dbReference type="Gene3D" id="1.10.10.1320">
    <property type="entry name" value="Anti-sigma factor, zinc-finger domain"/>
    <property type="match status" value="1"/>
</dbReference>
<evidence type="ECO:0000256" key="6">
    <source>
        <dbReference type="SAM" id="MobiDB-lite"/>
    </source>
</evidence>
<evidence type="ECO:0000256" key="3">
    <source>
        <dbReference type="ARBA" id="ARBA00023082"/>
    </source>
</evidence>
<feature type="domain" description="RNA polymerase sigma-70 region 2" evidence="7">
    <location>
        <begin position="56"/>
        <end position="124"/>
    </location>
</feature>
<evidence type="ECO:0000259" key="9">
    <source>
        <dbReference type="Pfam" id="PF13490"/>
    </source>
</evidence>
<dbReference type="GO" id="GO:0003677">
    <property type="term" value="F:DNA binding"/>
    <property type="evidence" value="ECO:0007669"/>
    <property type="project" value="UniProtKB-KW"/>
</dbReference>
<keyword evidence="2" id="KW-0805">Transcription regulation</keyword>
<dbReference type="Pfam" id="PF08281">
    <property type="entry name" value="Sigma70_r4_2"/>
    <property type="match status" value="1"/>
</dbReference>
<dbReference type="PANTHER" id="PTHR43133">
    <property type="entry name" value="RNA POLYMERASE ECF-TYPE SIGMA FACTO"/>
    <property type="match status" value="1"/>
</dbReference>
<feature type="domain" description="Putative zinc-finger" evidence="9">
    <location>
        <begin position="222"/>
        <end position="256"/>
    </location>
</feature>
<dbReference type="SUPFAM" id="SSF88946">
    <property type="entry name" value="Sigma2 domain of RNA polymerase sigma factors"/>
    <property type="match status" value="1"/>
</dbReference>
<feature type="compositionally biased region" description="Low complexity" evidence="6">
    <location>
        <begin position="381"/>
        <end position="396"/>
    </location>
</feature>
<feature type="domain" description="RNA polymerase sigma factor 70 region 4 type 2" evidence="8">
    <location>
        <begin position="155"/>
        <end position="205"/>
    </location>
</feature>
<dbReference type="AlphaFoldDB" id="A0A542DZ45"/>
<evidence type="ECO:0000256" key="5">
    <source>
        <dbReference type="ARBA" id="ARBA00023163"/>
    </source>
</evidence>
<feature type="region of interest" description="Disordered" evidence="6">
    <location>
        <begin position="1"/>
        <end position="22"/>
    </location>
</feature>
<evidence type="ECO:0000313" key="11">
    <source>
        <dbReference type="Proteomes" id="UP000317893"/>
    </source>
</evidence>
<dbReference type="InterPro" id="IPR013325">
    <property type="entry name" value="RNA_pol_sigma_r2"/>
</dbReference>
<evidence type="ECO:0000256" key="4">
    <source>
        <dbReference type="ARBA" id="ARBA00023125"/>
    </source>
</evidence>
<evidence type="ECO:0000313" key="10">
    <source>
        <dbReference type="EMBL" id="TQJ08204.1"/>
    </source>
</evidence>
<dbReference type="EMBL" id="VFMN01000001">
    <property type="protein sequence ID" value="TQJ08204.1"/>
    <property type="molecule type" value="Genomic_DNA"/>
</dbReference>
<dbReference type="InterPro" id="IPR027383">
    <property type="entry name" value="Znf_put"/>
</dbReference>
<dbReference type="Gene3D" id="1.10.10.10">
    <property type="entry name" value="Winged helix-like DNA-binding domain superfamily/Winged helix DNA-binding domain"/>
    <property type="match status" value="1"/>
</dbReference>
<feature type="compositionally biased region" description="Gly residues" evidence="6">
    <location>
        <begin position="397"/>
        <end position="407"/>
    </location>
</feature>
<dbReference type="Pfam" id="PF04542">
    <property type="entry name" value="Sigma70_r2"/>
    <property type="match status" value="1"/>
</dbReference>
<dbReference type="NCBIfam" id="TIGR02937">
    <property type="entry name" value="sigma70-ECF"/>
    <property type="match status" value="1"/>
</dbReference>
<proteinExistence type="inferred from homology"/>
<dbReference type="InterPro" id="IPR036388">
    <property type="entry name" value="WH-like_DNA-bd_sf"/>
</dbReference>
<evidence type="ECO:0000256" key="1">
    <source>
        <dbReference type="ARBA" id="ARBA00010641"/>
    </source>
</evidence>
<keyword evidence="5" id="KW-0804">Transcription</keyword>
<dbReference type="PANTHER" id="PTHR43133:SF8">
    <property type="entry name" value="RNA POLYMERASE SIGMA FACTOR HI_1459-RELATED"/>
    <property type="match status" value="1"/>
</dbReference>
<feature type="compositionally biased region" description="Basic and acidic residues" evidence="6">
    <location>
        <begin position="535"/>
        <end position="553"/>
    </location>
</feature>
<keyword evidence="4" id="KW-0238">DNA-binding</keyword>
<dbReference type="InterPro" id="IPR041916">
    <property type="entry name" value="Anti_sigma_zinc_sf"/>
</dbReference>
<dbReference type="GO" id="GO:0006352">
    <property type="term" value="P:DNA-templated transcription initiation"/>
    <property type="evidence" value="ECO:0007669"/>
    <property type="project" value="InterPro"/>
</dbReference>
<comment type="caution">
    <text evidence="10">The sequence shown here is derived from an EMBL/GenBank/DDBJ whole genome shotgun (WGS) entry which is preliminary data.</text>
</comment>
<dbReference type="Proteomes" id="UP000317893">
    <property type="component" value="Unassembled WGS sequence"/>
</dbReference>
<comment type="similarity">
    <text evidence="1">Belongs to the sigma-70 factor family. ECF subfamily.</text>
</comment>
<feature type="region of interest" description="Disordered" evidence="6">
    <location>
        <begin position="444"/>
        <end position="588"/>
    </location>
</feature>
<dbReference type="InterPro" id="IPR013324">
    <property type="entry name" value="RNA_pol_sigma_r3/r4-like"/>
</dbReference>